<keyword evidence="3" id="KW-1185">Reference proteome</keyword>
<keyword evidence="1" id="KW-0472">Membrane</keyword>
<dbReference type="EMBL" id="JACHIF010000003">
    <property type="protein sequence ID" value="MBB5037636.1"/>
    <property type="molecule type" value="Genomic_DNA"/>
</dbReference>
<organism evidence="2 3">
    <name type="scientific">Prosthecobacter dejongeii</name>
    <dbReference type="NCBI Taxonomy" id="48465"/>
    <lineage>
        <taxon>Bacteria</taxon>
        <taxon>Pseudomonadati</taxon>
        <taxon>Verrucomicrobiota</taxon>
        <taxon>Verrucomicrobiia</taxon>
        <taxon>Verrucomicrobiales</taxon>
        <taxon>Verrucomicrobiaceae</taxon>
        <taxon>Prosthecobacter</taxon>
    </lineage>
</organism>
<dbReference type="AlphaFoldDB" id="A0A7W7YK02"/>
<sequence length="113" mass="12432">MKPVSDNDLRARFQAQRQAEQEQAPGWSPRFLQAPAREQKPALNLRLFTLPLGAAALLALVTWLALPARTPRLVEALPVLLDRPSTPLFAGLETHAASPSDFLLPAHLQIELP</sequence>
<feature type="transmembrane region" description="Helical" evidence="1">
    <location>
        <begin position="47"/>
        <end position="66"/>
    </location>
</feature>
<protein>
    <submittedName>
        <fullName evidence="2">Uncharacterized protein</fullName>
    </submittedName>
</protein>
<dbReference type="RefSeq" id="WP_184207712.1">
    <property type="nucleotide sequence ID" value="NZ_JACHIF010000003.1"/>
</dbReference>
<proteinExistence type="predicted"/>
<name>A0A7W7YK02_9BACT</name>
<evidence type="ECO:0000256" key="1">
    <source>
        <dbReference type="SAM" id="Phobius"/>
    </source>
</evidence>
<comment type="caution">
    <text evidence="2">The sequence shown here is derived from an EMBL/GenBank/DDBJ whole genome shotgun (WGS) entry which is preliminary data.</text>
</comment>
<evidence type="ECO:0000313" key="2">
    <source>
        <dbReference type="EMBL" id="MBB5037636.1"/>
    </source>
</evidence>
<keyword evidence="1" id="KW-0812">Transmembrane</keyword>
<gene>
    <name evidence="2" type="ORF">HNQ64_001885</name>
</gene>
<evidence type="ECO:0000313" key="3">
    <source>
        <dbReference type="Proteomes" id="UP000534294"/>
    </source>
</evidence>
<keyword evidence="1" id="KW-1133">Transmembrane helix</keyword>
<accession>A0A7W7YK02</accession>
<reference evidence="2 3" key="1">
    <citation type="submission" date="2020-08" db="EMBL/GenBank/DDBJ databases">
        <title>Genomic Encyclopedia of Type Strains, Phase IV (KMG-IV): sequencing the most valuable type-strain genomes for metagenomic binning, comparative biology and taxonomic classification.</title>
        <authorList>
            <person name="Goeker M."/>
        </authorList>
    </citation>
    <scope>NUCLEOTIDE SEQUENCE [LARGE SCALE GENOMIC DNA]</scope>
    <source>
        <strain evidence="2 3">DSM 12251</strain>
    </source>
</reference>
<dbReference type="Proteomes" id="UP000534294">
    <property type="component" value="Unassembled WGS sequence"/>
</dbReference>